<dbReference type="GO" id="GO:0030313">
    <property type="term" value="C:cell envelope"/>
    <property type="evidence" value="ECO:0007669"/>
    <property type="project" value="UniProtKB-SubCell"/>
</dbReference>
<dbReference type="FunCoup" id="D4H5G9">
    <property type="interactions" value="62"/>
</dbReference>
<dbReference type="Proteomes" id="UP000002012">
    <property type="component" value="Chromosome"/>
</dbReference>
<evidence type="ECO:0000256" key="2">
    <source>
        <dbReference type="ARBA" id="ARBA00023054"/>
    </source>
</evidence>
<organism evidence="6 7">
    <name type="scientific">Denitrovibrio acetiphilus (strain DSM 12809 / NBRC 114555 / N2460)</name>
    <dbReference type="NCBI Taxonomy" id="522772"/>
    <lineage>
        <taxon>Bacteria</taxon>
        <taxon>Pseudomonadati</taxon>
        <taxon>Deferribacterota</taxon>
        <taxon>Deferribacteres</taxon>
        <taxon>Deferribacterales</taxon>
        <taxon>Geovibrionaceae</taxon>
        <taxon>Denitrovibrio</taxon>
    </lineage>
</organism>
<comment type="subcellular location">
    <subcellularLocation>
        <location evidence="1">Cell envelope</location>
    </subcellularLocation>
</comment>
<evidence type="ECO:0000259" key="4">
    <source>
        <dbReference type="Pfam" id="PF25881"/>
    </source>
</evidence>
<dbReference type="InterPro" id="IPR050465">
    <property type="entry name" value="UPF0194_transport"/>
</dbReference>
<dbReference type="RefSeq" id="WP_013010121.1">
    <property type="nucleotide sequence ID" value="NC_013943.1"/>
</dbReference>
<dbReference type="PANTHER" id="PTHR32347">
    <property type="entry name" value="EFFLUX SYSTEM COMPONENT YKNX-RELATED"/>
    <property type="match status" value="1"/>
</dbReference>
<dbReference type="HOGENOM" id="CLU_018816_6_3_0"/>
<accession>D4H5G9</accession>
<name>D4H5G9_DENA2</name>
<evidence type="ECO:0000259" key="5">
    <source>
        <dbReference type="Pfam" id="PF25990"/>
    </source>
</evidence>
<evidence type="ECO:0000256" key="3">
    <source>
        <dbReference type="SAM" id="Coils"/>
    </source>
</evidence>
<evidence type="ECO:0000313" key="6">
    <source>
        <dbReference type="EMBL" id="ADD67589.1"/>
    </source>
</evidence>
<dbReference type="Gene3D" id="1.10.287.470">
    <property type="entry name" value="Helix hairpin bin"/>
    <property type="match status" value="1"/>
</dbReference>
<evidence type="ECO:0000256" key="1">
    <source>
        <dbReference type="ARBA" id="ARBA00004196"/>
    </source>
</evidence>
<evidence type="ECO:0000313" key="7">
    <source>
        <dbReference type="Proteomes" id="UP000002012"/>
    </source>
</evidence>
<feature type="domain" description="YknX-like beta-barrel" evidence="5">
    <location>
        <begin position="256"/>
        <end position="334"/>
    </location>
</feature>
<dbReference type="InterPro" id="IPR058636">
    <property type="entry name" value="Beta-barrel_YknX"/>
</dbReference>
<reference evidence="6 7" key="1">
    <citation type="journal article" date="2010" name="Stand. Genomic Sci.">
        <title>Complete genome sequence of Denitrovibrio acetiphilus type strain (N2460).</title>
        <authorList>
            <person name="Kiss H."/>
            <person name="Lang E."/>
            <person name="Lapidus A."/>
            <person name="Copeland A."/>
            <person name="Nolan M."/>
            <person name="Glavina Del Rio T."/>
            <person name="Chen F."/>
            <person name="Lucas S."/>
            <person name="Tice H."/>
            <person name="Cheng J.F."/>
            <person name="Han C."/>
            <person name="Goodwin L."/>
            <person name="Pitluck S."/>
            <person name="Liolios K."/>
            <person name="Pati A."/>
            <person name="Ivanova N."/>
            <person name="Mavromatis K."/>
            <person name="Chen A."/>
            <person name="Palaniappan K."/>
            <person name="Land M."/>
            <person name="Hauser L."/>
            <person name="Chang Y.J."/>
            <person name="Jeffries C.D."/>
            <person name="Detter J.C."/>
            <person name="Brettin T."/>
            <person name="Spring S."/>
            <person name="Rohde M."/>
            <person name="Goker M."/>
            <person name="Woyke T."/>
            <person name="Bristow J."/>
            <person name="Eisen J.A."/>
            <person name="Markowitz V."/>
            <person name="Hugenholtz P."/>
            <person name="Kyrpides N.C."/>
            <person name="Klenk H.P."/>
        </authorList>
    </citation>
    <scope>NUCLEOTIDE SEQUENCE [LARGE SCALE GENOMIC DNA]</scope>
    <source>
        <strain evidence="7">DSM 12809 / NBRC 114555 / N2460</strain>
    </source>
</reference>
<dbReference type="Gene3D" id="2.40.30.170">
    <property type="match status" value="1"/>
</dbReference>
<dbReference type="eggNOG" id="COG0845">
    <property type="taxonomic scope" value="Bacteria"/>
</dbReference>
<proteinExistence type="predicted"/>
<gene>
    <name evidence="6" type="ordered locus">Dacet_0809</name>
</gene>
<dbReference type="SUPFAM" id="SSF111369">
    <property type="entry name" value="HlyD-like secretion proteins"/>
    <property type="match status" value="2"/>
</dbReference>
<feature type="domain" description="YbhG-like alpha-helical hairpin" evidence="4">
    <location>
        <begin position="74"/>
        <end position="215"/>
    </location>
</feature>
<protein>
    <submittedName>
        <fullName evidence="6">Secretion protein HlyD family protein</fullName>
    </submittedName>
</protein>
<feature type="coiled-coil region" evidence="3">
    <location>
        <begin position="109"/>
        <end position="181"/>
    </location>
</feature>
<keyword evidence="2 3" id="KW-0175">Coiled coil</keyword>
<dbReference type="STRING" id="522772.Dacet_0809"/>
<sequence precursor="true">MKKVLLTMVVLAVLGVVFYKAATTQLRQPEDTYLFSGTAETTSVRLSFKTSGRIDKIYYDEGDDIPLDAVVSTLDDVDERLAVTAAEAELAYRNAELSEVLAGSRKQEIRNAKAALDKAQAAVKSASAELSQAQSDEERFRALFAENGVSKRTYELYKTAYEKAKHTYEEAKAAERQTEESLSLAIEGARNEAITKAKAVVSISEQALMQAKQKLEYTTLKSPISGTVLTKVAEEGEFIQTGSVILTVSDLSDMWIRGYVSEPYLGKIKLGQKVEIVSDSHPNKTYTGEITYISSEAEFTPKTVQTYDERINFMYRIKVTVDNSARELKQGMPVEGKIILAAK</sequence>
<dbReference type="OrthoDB" id="9778236at2"/>
<dbReference type="Pfam" id="PF25990">
    <property type="entry name" value="Beta-barrel_YknX"/>
    <property type="match status" value="1"/>
</dbReference>
<dbReference type="Gene3D" id="2.40.50.100">
    <property type="match status" value="1"/>
</dbReference>
<keyword evidence="7" id="KW-1185">Reference proteome</keyword>
<dbReference type="PaxDb" id="522772-Dacet_0809"/>
<dbReference type="KEGG" id="dap:Dacet_0809"/>
<dbReference type="PANTHER" id="PTHR32347:SF23">
    <property type="entry name" value="BLL5650 PROTEIN"/>
    <property type="match status" value="1"/>
</dbReference>
<dbReference type="InParanoid" id="D4H5G9"/>
<dbReference type="AlphaFoldDB" id="D4H5G9"/>
<dbReference type="Pfam" id="PF25881">
    <property type="entry name" value="HH_YBHG"/>
    <property type="match status" value="1"/>
</dbReference>
<dbReference type="EMBL" id="CP001968">
    <property type="protein sequence ID" value="ADD67589.1"/>
    <property type="molecule type" value="Genomic_DNA"/>
</dbReference>
<dbReference type="InterPro" id="IPR059052">
    <property type="entry name" value="HH_YbhG-like"/>
</dbReference>